<protein>
    <submittedName>
        <fullName evidence="1">Uncharacterized protein</fullName>
    </submittedName>
</protein>
<keyword evidence="2" id="KW-1185">Reference proteome</keyword>
<gene>
    <name evidence="1" type="ORF">H0193_05850</name>
</gene>
<accession>A0A7W2EAZ4</accession>
<evidence type="ECO:0000313" key="1">
    <source>
        <dbReference type="EMBL" id="MBA5244342.1"/>
    </source>
</evidence>
<evidence type="ECO:0000313" key="2">
    <source>
        <dbReference type="Proteomes" id="UP000523682"/>
    </source>
</evidence>
<reference evidence="1 2" key="1">
    <citation type="submission" date="2020-07" db="EMBL/GenBank/DDBJ databases">
        <title>Draft genome and description of Corynebacterium haemomassiliense strain Marseile-Q3615 sp. nov.</title>
        <authorList>
            <person name="Boxberger M."/>
            <person name="La Scola B."/>
        </authorList>
    </citation>
    <scope>NUCLEOTIDE SEQUENCE [LARGE SCALE GENOMIC DNA]</scope>
    <source>
        <strain evidence="1 2">Marseille-Q3615</strain>
    </source>
</reference>
<name>A0A7W2EAZ4_9CORY</name>
<proteinExistence type="predicted"/>
<dbReference type="Proteomes" id="UP000523682">
    <property type="component" value="Unassembled WGS sequence"/>
</dbReference>
<sequence length="67" mass="7462">MPVTILGLTRLTDEPSKGISLLDAPRNPESTTSRELVAEVIVEVVNREDLLQPNRFEFDDGDDVPKI</sequence>
<dbReference type="EMBL" id="JACDTZ010000001">
    <property type="protein sequence ID" value="MBA5244342.1"/>
    <property type="molecule type" value="Genomic_DNA"/>
</dbReference>
<organism evidence="1 2">
    <name type="scientific">Corynebacterium haemomassiliense</name>
    <dbReference type="NCBI Taxonomy" id="2754726"/>
    <lineage>
        <taxon>Bacteria</taxon>
        <taxon>Bacillati</taxon>
        <taxon>Actinomycetota</taxon>
        <taxon>Actinomycetes</taxon>
        <taxon>Mycobacteriales</taxon>
        <taxon>Corynebacteriaceae</taxon>
        <taxon>Corynebacterium</taxon>
    </lineage>
</organism>
<comment type="caution">
    <text evidence="1">The sequence shown here is derived from an EMBL/GenBank/DDBJ whole genome shotgun (WGS) entry which is preliminary data.</text>
</comment>
<dbReference type="AlphaFoldDB" id="A0A7W2EAZ4"/>